<sequence length="304" mass="32748">MDLKHLATFLAVARTLNFTRAARELDYAQSSVTAHVSALEKDLGVPLFERLGRRVVLTDAGRELRHHAQLLIGQAAKAREAVVGAGSDPALVRGTLRIAAPESLCAYRLPPVLRSLQDRFPLLRVVFGPAGRAPLLASLAEGSLDAGFLMEKSVNAPMTVAERLADEPLSLVCHPEHRLAGSKRLRTAALAEETLLLIESGCAQRDVMDDELKRAGIHPPTMEFVSIEALKRCAAAGLGVAMLPSTSVADEVRRGELTVLPWTCEPTLGVHLVLHKDRRPTLVLDELAALARAQWAGPDEVTAA</sequence>
<dbReference type="Gene3D" id="1.10.10.10">
    <property type="entry name" value="Winged helix-like DNA-binding domain superfamily/Winged helix DNA-binding domain"/>
    <property type="match status" value="1"/>
</dbReference>
<dbReference type="SUPFAM" id="SSF53850">
    <property type="entry name" value="Periplasmic binding protein-like II"/>
    <property type="match status" value="1"/>
</dbReference>
<dbReference type="Pfam" id="PF03466">
    <property type="entry name" value="LysR_substrate"/>
    <property type="match status" value="1"/>
</dbReference>
<keyword evidence="4" id="KW-0804">Transcription</keyword>
<accession>A0ABW2JUD3</accession>
<dbReference type="SUPFAM" id="SSF46785">
    <property type="entry name" value="Winged helix' DNA-binding domain"/>
    <property type="match status" value="1"/>
</dbReference>
<evidence type="ECO:0000256" key="1">
    <source>
        <dbReference type="ARBA" id="ARBA00009437"/>
    </source>
</evidence>
<evidence type="ECO:0000256" key="4">
    <source>
        <dbReference type="ARBA" id="ARBA00023163"/>
    </source>
</evidence>
<evidence type="ECO:0000313" key="6">
    <source>
        <dbReference type="EMBL" id="MFC7309261.1"/>
    </source>
</evidence>
<comment type="caution">
    <text evidence="6">The sequence shown here is derived from an EMBL/GenBank/DDBJ whole genome shotgun (WGS) entry which is preliminary data.</text>
</comment>
<proteinExistence type="inferred from homology"/>
<dbReference type="PANTHER" id="PTHR30126:SF100">
    <property type="entry name" value="LYSR-FAMILY TRANSCRIPTIONAL REGULATOR"/>
    <property type="match status" value="1"/>
</dbReference>
<keyword evidence="2" id="KW-0805">Transcription regulation</keyword>
<gene>
    <name evidence="6" type="ORF">ACFQVC_34265</name>
</gene>
<feature type="domain" description="HTH lysR-type" evidence="5">
    <location>
        <begin position="1"/>
        <end position="58"/>
    </location>
</feature>
<reference evidence="7" key="1">
    <citation type="journal article" date="2019" name="Int. J. Syst. Evol. Microbiol.">
        <title>The Global Catalogue of Microorganisms (GCM) 10K type strain sequencing project: providing services to taxonomists for standard genome sequencing and annotation.</title>
        <authorList>
            <consortium name="The Broad Institute Genomics Platform"/>
            <consortium name="The Broad Institute Genome Sequencing Center for Infectious Disease"/>
            <person name="Wu L."/>
            <person name="Ma J."/>
        </authorList>
    </citation>
    <scope>NUCLEOTIDE SEQUENCE [LARGE SCALE GENOMIC DNA]</scope>
    <source>
        <strain evidence="7">SYNS20</strain>
    </source>
</reference>
<protein>
    <submittedName>
        <fullName evidence="6">LysR family transcriptional regulator</fullName>
    </submittedName>
</protein>
<comment type="similarity">
    <text evidence="1">Belongs to the LysR transcriptional regulatory family.</text>
</comment>
<dbReference type="Proteomes" id="UP001596523">
    <property type="component" value="Unassembled WGS sequence"/>
</dbReference>
<dbReference type="EMBL" id="JBHTCF010000020">
    <property type="protein sequence ID" value="MFC7309261.1"/>
    <property type="molecule type" value="Genomic_DNA"/>
</dbReference>
<dbReference type="RefSeq" id="WP_381838019.1">
    <property type="nucleotide sequence ID" value="NZ_JBHTCF010000020.1"/>
</dbReference>
<dbReference type="InterPro" id="IPR005119">
    <property type="entry name" value="LysR_subst-bd"/>
</dbReference>
<dbReference type="CDD" id="cd05466">
    <property type="entry name" value="PBP2_LTTR_substrate"/>
    <property type="match status" value="1"/>
</dbReference>
<dbReference type="PANTHER" id="PTHR30126">
    <property type="entry name" value="HTH-TYPE TRANSCRIPTIONAL REGULATOR"/>
    <property type="match status" value="1"/>
</dbReference>
<dbReference type="Pfam" id="PF00126">
    <property type="entry name" value="HTH_1"/>
    <property type="match status" value="1"/>
</dbReference>
<keyword evidence="3" id="KW-0238">DNA-binding</keyword>
<evidence type="ECO:0000259" key="5">
    <source>
        <dbReference type="PROSITE" id="PS50931"/>
    </source>
</evidence>
<dbReference type="PRINTS" id="PR00039">
    <property type="entry name" value="HTHLYSR"/>
</dbReference>
<dbReference type="InterPro" id="IPR036390">
    <property type="entry name" value="WH_DNA-bd_sf"/>
</dbReference>
<dbReference type="InterPro" id="IPR036388">
    <property type="entry name" value="WH-like_DNA-bd_sf"/>
</dbReference>
<evidence type="ECO:0000256" key="2">
    <source>
        <dbReference type="ARBA" id="ARBA00023015"/>
    </source>
</evidence>
<dbReference type="Gene3D" id="3.40.190.10">
    <property type="entry name" value="Periplasmic binding protein-like II"/>
    <property type="match status" value="2"/>
</dbReference>
<name>A0ABW2JUD3_9ACTN</name>
<dbReference type="InterPro" id="IPR000847">
    <property type="entry name" value="LysR_HTH_N"/>
</dbReference>
<dbReference type="PROSITE" id="PS50931">
    <property type="entry name" value="HTH_LYSR"/>
    <property type="match status" value="1"/>
</dbReference>
<evidence type="ECO:0000313" key="7">
    <source>
        <dbReference type="Proteomes" id="UP001596523"/>
    </source>
</evidence>
<keyword evidence="7" id="KW-1185">Reference proteome</keyword>
<evidence type="ECO:0000256" key="3">
    <source>
        <dbReference type="ARBA" id="ARBA00023125"/>
    </source>
</evidence>
<organism evidence="6 7">
    <name type="scientific">Streptomyces monticola</name>
    <dbReference type="NCBI Taxonomy" id="2666263"/>
    <lineage>
        <taxon>Bacteria</taxon>
        <taxon>Bacillati</taxon>
        <taxon>Actinomycetota</taxon>
        <taxon>Actinomycetes</taxon>
        <taxon>Kitasatosporales</taxon>
        <taxon>Streptomycetaceae</taxon>
        <taxon>Streptomyces</taxon>
    </lineage>
</organism>